<dbReference type="PANTHER" id="PTHR34272">
    <property type="entry name" value="EXPRESSED PROTEIN"/>
    <property type="match status" value="1"/>
</dbReference>
<evidence type="ECO:0000256" key="1">
    <source>
        <dbReference type="SAM" id="MobiDB-lite"/>
    </source>
</evidence>
<evidence type="ECO:0000313" key="3">
    <source>
        <dbReference type="EMBL" id="CAA0826438.1"/>
    </source>
</evidence>
<keyword evidence="4" id="KW-1185">Reference proteome</keyword>
<organism evidence="3 4">
    <name type="scientific">Striga hermonthica</name>
    <name type="common">Purple witchweed</name>
    <name type="synonym">Buchnera hermonthica</name>
    <dbReference type="NCBI Taxonomy" id="68872"/>
    <lineage>
        <taxon>Eukaryota</taxon>
        <taxon>Viridiplantae</taxon>
        <taxon>Streptophyta</taxon>
        <taxon>Embryophyta</taxon>
        <taxon>Tracheophyta</taxon>
        <taxon>Spermatophyta</taxon>
        <taxon>Magnoliopsida</taxon>
        <taxon>eudicotyledons</taxon>
        <taxon>Gunneridae</taxon>
        <taxon>Pentapetalae</taxon>
        <taxon>asterids</taxon>
        <taxon>lamiids</taxon>
        <taxon>Lamiales</taxon>
        <taxon>Orobanchaceae</taxon>
        <taxon>Buchnereae</taxon>
        <taxon>Striga</taxon>
    </lineage>
</organism>
<sequence length="254" mass="28313">MDNTTTFNGQDLSADDNHADLLTLGLSTFHHHLPPPPTPAPPPPLLINPALSAFHHPLPPPPPAAAISIPSPSAVRPRRQRRNPSRTPSAGKSPTIPPPYPWSTDRRATVHSLDYLISRQISAVSGDVECKRCERRYSVEFDLRQKFAEVGSYVAAHKGGMHQRAPAAWCSPALLRCRFCEQDNSARPVMAEKKRSINWLFLLLGQMLGCCTLDQLKYFCKHTKNHRTGAKDRVLYLAYLALCRQLDPQGPFDI</sequence>
<proteinExistence type="predicted"/>
<feature type="domain" description="DUF7086" evidence="2">
    <location>
        <begin position="113"/>
        <end position="246"/>
    </location>
</feature>
<dbReference type="OrthoDB" id="1900495at2759"/>
<gene>
    <name evidence="3" type="ORF">SHERM_01642</name>
</gene>
<evidence type="ECO:0000313" key="4">
    <source>
        <dbReference type="Proteomes" id="UP001153555"/>
    </source>
</evidence>
<dbReference type="AlphaFoldDB" id="A0A9N7N7E5"/>
<dbReference type="InterPro" id="IPR055513">
    <property type="entry name" value="DUF7086"/>
</dbReference>
<dbReference type="Proteomes" id="UP001153555">
    <property type="component" value="Unassembled WGS sequence"/>
</dbReference>
<comment type="caution">
    <text evidence="3">The sequence shown here is derived from an EMBL/GenBank/DDBJ whole genome shotgun (WGS) entry which is preliminary data.</text>
</comment>
<dbReference type="Pfam" id="PF23324">
    <property type="entry name" value="DUF7086"/>
    <property type="match status" value="1"/>
</dbReference>
<dbReference type="PANTHER" id="PTHR34272:SF1">
    <property type="entry name" value="EXPRESSED PROTEIN"/>
    <property type="match status" value="1"/>
</dbReference>
<dbReference type="EMBL" id="CACSLK010027624">
    <property type="protein sequence ID" value="CAA0826438.1"/>
    <property type="molecule type" value="Genomic_DNA"/>
</dbReference>
<accession>A0A9N7N7E5</accession>
<name>A0A9N7N7E5_STRHE</name>
<feature type="compositionally biased region" description="Low complexity" evidence="1">
    <location>
        <begin position="65"/>
        <end position="75"/>
    </location>
</feature>
<reference evidence="3" key="1">
    <citation type="submission" date="2019-12" db="EMBL/GenBank/DDBJ databases">
        <authorList>
            <person name="Scholes J."/>
        </authorList>
    </citation>
    <scope>NUCLEOTIDE SEQUENCE</scope>
</reference>
<feature type="region of interest" description="Disordered" evidence="1">
    <location>
        <begin position="56"/>
        <end position="103"/>
    </location>
</feature>
<protein>
    <recommendedName>
        <fullName evidence="2">DUF7086 domain-containing protein</fullName>
    </recommendedName>
</protein>
<evidence type="ECO:0000259" key="2">
    <source>
        <dbReference type="Pfam" id="PF23324"/>
    </source>
</evidence>